<evidence type="ECO:0000259" key="9">
    <source>
        <dbReference type="PROSITE" id="PS50928"/>
    </source>
</evidence>
<reference evidence="10 11" key="1">
    <citation type="submission" date="2020-08" db="EMBL/GenBank/DDBJ databases">
        <title>Genome sequence of Nocardioides mesophilus KACC 16243T.</title>
        <authorList>
            <person name="Hyun D.-W."/>
            <person name="Bae J.-W."/>
        </authorList>
    </citation>
    <scope>NUCLEOTIDE SEQUENCE [LARGE SCALE GENOMIC DNA]</scope>
    <source>
        <strain evidence="10 11">KACC 16243</strain>
    </source>
</reference>
<accession>A0A7G9RH17</accession>
<feature type="region of interest" description="Disordered" evidence="8">
    <location>
        <begin position="1"/>
        <end position="27"/>
    </location>
</feature>
<dbReference type="KEGG" id="nmes:H9L09_07370"/>
<evidence type="ECO:0000256" key="4">
    <source>
        <dbReference type="ARBA" id="ARBA00022692"/>
    </source>
</evidence>
<feature type="transmembrane region" description="Helical" evidence="7">
    <location>
        <begin position="36"/>
        <end position="61"/>
    </location>
</feature>
<dbReference type="InterPro" id="IPR035906">
    <property type="entry name" value="MetI-like_sf"/>
</dbReference>
<evidence type="ECO:0000256" key="6">
    <source>
        <dbReference type="ARBA" id="ARBA00023136"/>
    </source>
</evidence>
<dbReference type="PANTHER" id="PTHR30193:SF37">
    <property type="entry name" value="INNER MEMBRANE ABC TRANSPORTER PERMEASE PROTEIN YCJO"/>
    <property type="match status" value="1"/>
</dbReference>
<evidence type="ECO:0000313" key="10">
    <source>
        <dbReference type="EMBL" id="QNN54892.1"/>
    </source>
</evidence>
<keyword evidence="3" id="KW-1003">Cell membrane</keyword>
<feature type="transmembrane region" description="Helical" evidence="7">
    <location>
        <begin position="182"/>
        <end position="207"/>
    </location>
</feature>
<protein>
    <submittedName>
        <fullName evidence="10">Sugar ABC transporter permease</fullName>
    </submittedName>
</protein>
<dbReference type="Pfam" id="PF00528">
    <property type="entry name" value="BPD_transp_1"/>
    <property type="match status" value="1"/>
</dbReference>
<organism evidence="10 11">
    <name type="scientific">Nocardioides mesophilus</name>
    <dbReference type="NCBI Taxonomy" id="433659"/>
    <lineage>
        <taxon>Bacteria</taxon>
        <taxon>Bacillati</taxon>
        <taxon>Actinomycetota</taxon>
        <taxon>Actinomycetes</taxon>
        <taxon>Propionibacteriales</taxon>
        <taxon>Nocardioidaceae</taxon>
        <taxon>Nocardioides</taxon>
    </lineage>
</organism>
<dbReference type="GO" id="GO:0055085">
    <property type="term" value="P:transmembrane transport"/>
    <property type="evidence" value="ECO:0007669"/>
    <property type="project" value="InterPro"/>
</dbReference>
<comment type="subcellular location">
    <subcellularLocation>
        <location evidence="1 7">Cell membrane</location>
        <topology evidence="1 7">Multi-pass membrane protein</topology>
    </subcellularLocation>
</comment>
<name>A0A7G9RH17_9ACTN</name>
<evidence type="ECO:0000256" key="1">
    <source>
        <dbReference type="ARBA" id="ARBA00004651"/>
    </source>
</evidence>
<keyword evidence="2 7" id="KW-0813">Transport</keyword>
<dbReference type="GO" id="GO:0005886">
    <property type="term" value="C:plasma membrane"/>
    <property type="evidence" value="ECO:0007669"/>
    <property type="project" value="UniProtKB-SubCell"/>
</dbReference>
<evidence type="ECO:0000313" key="11">
    <source>
        <dbReference type="Proteomes" id="UP000515947"/>
    </source>
</evidence>
<keyword evidence="6 7" id="KW-0472">Membrane</keyword>
<feature type="transmembrane region" description="Helical" evidence="7">
    <location>
        <begin position="241"/>
        <end position="262"/>
    </location>
</feature>
<dbReference type="CDD" id="cd06261">
    <property type="entry name" value="TM_PBP2"/>
    <property type="match status" value="1"/>
</dbReference>
<dbReference type="PANTHER" id="PTHR30193">
    <property type="entry name" value="ABC TRANSPORTER PERMEASE PROTEIN"/>
    <property type="match status" value="1"/>
</dbReference>
<dbReference type="AlphaFoldDB" id="A0A7G9RH17"/>
<dbReference type="PROSITE" id="PS50928">
    <property type="entry name" value="ABC_TM1"/>
    <property type="match status" value="1"/>
</dbReference>
<sequence length="319" mass="34194">MPPRTDRRQAGASGEPPAAPRRPGRRTGGAPGEPGLIAYAYVAPALVVFALFLLAPLVYAVQLSFYEWDGLGLGTWVGLDNYVAVFTDPELRAPFGHALVLVVFFSLLPVTFGMLLAALMTRTRVRGAGFFRTVLFLPQVVALTVVAVVWRQIYAPTGPLNDALRLVGLDGFARGWLGDRDWVLVAIGLVGTWVGTGLCTVLFLAGLSKVGRELYESSRLDGAGFWAELRFISLPSLRGELAVALTLTMVAALRTFDLVYVMTGGGPGNASRVPSYEVYDRAIQEGDVGTGITVALVLTVVILAATWLVNRIADDREAA</sequence>
<keyword evidence="11" id="KW-1185">Reference proteome</keyword>
<keyword evidence="5 7" id="KW-1133">Transmembrane helix</keyword>
<feature type="transmembrane region" description="Helical" evidence="7">
    <location>
        <begin position="95"/>
        <end position="118"/>
    </location>
</feature>
<dbReference type="SUPFAM" id="SSF161098">
    <property type="entry name" value="MetI-like"/>
    <property type="match status" value="1"/>
</dbReference>
<evidence type="ECO:0000256" key="2">
    <source>
        <dbReference type="ARBA" id="ARBA00022448"/>
    </source>
</evidence>
<evidence type="ECO:0000256" key="8">
    <source>
        <dbReference type="SAM" id="MobiDB-lite"/>
    </source>
</evidence>
<feature type="transmembrane region" description="Helical" evidence="7">
    <location>
        <begin position="130"/>
        <end position="150"/>
    </location>
</feature>
<dbReference type="Proteomes" id="UP000515947">
    <property type="component" value="Chromosome"/>
</dbReference>
<evidence type="ECO:0000256" key="5">
    <source>
        <dbReference type="ARBA" id="ARBA00022989"/>
    </source>
</evidence>
<dbReference type="InterPro" id="IPR000515">
    <property type="entry name" value="MetI-like"/>
</dbReference>
<dbReference type="Gene3D" id="1.10.3720.10">
    <property type="entry name" value="MetI-like"/>
    <property type="match status" value="1"/>
</dbReference>
<evidence type="ECO:0000256" key="7">
    <source>
        <dbReference type="RuleBase" id="RU363032"/>
    </source>
</evidence>
<feature type="transmembrane region" description="Helical" evidence="7">
    <location>
        <begin position="288"/>
        <end position="309"/>
    </location>
</feature>
<keyword evidence="4 7" id="KW-0812">Transmembrane</keyword>
<dbReference type="EMBL" id="CP060713">
    <property type="protein sequence ID" value="QNN54892.1"/>
    <property type="molecule type" value="Genomic_DNA"/>
</dbReference>
<dbReference type="InterPro" id="IPR051393">
    <property type="entry name" value="ABC_transporter_permease"/>
</dbReference>
<evidence type="ECO:0000256" key="3">
    <source>
        <dbReference type="ARBA" id="ARBA00022475"/>
    </source>
</evidence>
<feature type="domain" description="ABC transmembrane type-1" evidence="9">
    <location>
        <begin position="95"/>
        <end position="309"/>
    </location>
</feature>
<proteinExistence type="inferred from homology"/>
<gene>
    <name evidence="10" type="ORF">H9L09_07370</name>
</gene>
<comment type="similarity">
    <text evidence="7">Belongs to the binding-protein-dependent transport system permease family.</text>
</comment>